<evidence type="ECO:0000256" key="11">
    <source>
        <dbReference type="HAMAP-Rule" id="MF_01393"/>
    </source>
</evidence>
<evidence type="ECO:0000256" key="8">
    <source>
        <dbReference type="ARBA" id="ARBA00023065"/>
    </source>
</evidence>
<feature type="transmembrane region" description="Helical" evidence="11">
    <location>
        <begin position="403"/>
        <end position="425"/>
    </location>
</feature>
<evidence type="ECO:0000256" key="1">
    <source>
        <dbReference type="ARBA" id="ARBA00004141"/>
    </source>
</evidence>
<evidence type="ECO:0000313" key="14">
    <source>
        <dbReference type="Proteomes" id="UP000004394"/>
    </source>
</evidence>
<dbReference type="InterPro" id="IPR035908">
    <property type="entry name" value="F0_ATP_A_sf"/>
</dbReference>
<evidence type="ECO:0000256" key="2">
    <source>
        <dbReference type="ARBA" id="ARBA00006810"/>
    </source>
</evidence>
<dbReference type="EMBL" id="AEEI01000026">
    <property type="protein sequence ID" value="EFM02239.1"/>
    <property type="molecule type" value="Genomic_DNA"/>
</dbReference>
<comment type="similarity">
    <text evidence="2 11">Belongs to the ATPase A chain family.</text>
</comment>
<dbReference type="GO" id="GO:0046933">
    <property type="term" value="F:proton-transporting ATP synthase activity, rotational mechanism"/>
    <property type="evidence" value="ECO:0007669"/>
    <property type="project" value="UniProtKB-UniRule"/>
</dbReference>
<dbReference type="Pfam" id="PF00119">
    <property type="entry name" value="ATP-synt_A"/>
    <property type="match status" value="1"/>
</dbReference>
<evidence type="ECO:0000256" key="6">
    <source>
        <dbReference type="ARBA" id="ARBA00022781"/>
    </source>
</evidence>
<feature type="transmembrane region" description="Helical" evidence="11">
    <location>
        <begin position="302"/>
        <end position="318"/>
    </location>
</feature>
<dbReference type="GO" id="GO:0016787">
    <property type="term" value="F:hydrolase activity"/>
    <property type="evidence" value="ECO:0007669"/>
    <property type="project" value="UniProtKB-KW"/>
</dbReference>
<dbReference type="InterPro" id="IPR000568">
    <property type="entry name" value="ATP_synth_F0_asu"/>
</dbReference>
<feature type="transmembrane region" description="Helical" evidence="11">
    <location>
        <begin position="437"/>
        <end position="462"/>
    </location>
</feature>
<protein>
    <recommendedName>
        <fullName evidence="11">ATP synthase subunit a</fullName>
    </recommendedName>
    <alternativeName>
        <fullName evidence="11">ATP synthase F0 sector subunit a</fullName>
    </alternativeName>
    <alternativeName>
        <fullName evidence="11">F-ATPase subunit 6</fullName>
    </alternativeName>
</protein>
<evidence type="ECO:0000256" key="7">
    <source>
        <dbReference type="ARBA" id="ARBA00022989"/>
    </source>
</evidence>
<keyword evidence="14" id="KW-1185">Reference proteome</keyword>
<feature type="compositionally biased region" description="Basic and acidic residues" evidence="12">
    <location>
        <begin position="1"/>
        <end position="15"/>
    </location>
</feature>
<dbReference type="STRING" id="862515.HMPREF0658_0744"/>
<dbReference type="GO" id="GO:0005886">
    <property type="term" value="C:plasma membrane"/>
    <property type="evidence" value="ECO:0007669"/>
    <property type="project" value="UniProtKB-SubCell"/>
</dbReference>
<reference evidence="13" key="1">
    <citation type="submission" date="2010-07" db="EMBL/GenBank/DDBJ databases">
        <authorList>
            <person name="Muzny D."/>
            <person name="Qin X."/>
            <person name="Deng J."/>
            <person name="Jiang H."/>
            <person name="Liu Y."/>
            <person name="Qu J."/>
            <person name="Song X.-Z."/>
            <person name="Zhang L."/>
            <person name="Thornton R."/>
            <person name="Coyle M."/>
            <person name="Francisco L."/>
            <person name="Jackson L."/>
            <person name="Javaid M."/>
            <person name="Korchina V."/>
            <person name="Kovar C."/>
            <person name="Mata R."/>
            <person name="Mathew T."/>
            <person name="Ngo R."/>
            <person name="Nguyen L."/>
            <person name="Nguyen N."/>
            <person name="Okwuonu G."/>
            <person name="Ongeri F."/>
            <person name="Pham C."/>
            <person name="Simmons D."/>
            <person name="Wilczek-Boney K."/>
            <person name="Hale W."/>
            <person name="Jakkamsetti A."/>
            <person name="Pham P."/>
            <person name="Ruth R."/>
            <person name="San Lucas F."/>
            <person name="Warren J."/>
            <person name="Zhang J."/>
            <person name="Zhao Z."/>
            <person name="Zhou C."/>
            <person name="Zhu D."/>
            <person name="Lee S."/>
            <person name="Bess C."/>
            <person name="Blankenburg K."/>
            <person name="Forbes L."/>
            <person name="Fu Q."/>
            <person name="Gubbala S."/>
            <person name="Hirani K."/>
            <person name="Jayaseelan J.C."/>
            <person name="Lara F."/>
            <person name="Munidasa M."/>
            <person name="Palculict T."/>
            <person name="Patil S."/>
            <person name="Pu L.-L."/>
            <person name="Saada N."/>
            <person name="Tang L."/>
            <person name="Weissenberger G."/>
            <person name="Zhu Y."/>
            <person name="Hemphill L."/>
            <person name="Shang Y."/>
            <person name="Youmans B."/>
            <person name="Ayvaz T."/>
            <person name="Ross M."/>
            <person name="Santibanez J."/>
            <person name="Aqrawi P."/>
            <person name="Gross S."/>
            <person name="Joshi V."/>
            <person name="Fowler G."/>
            <person name="Nazareth L."/>
            <person name="Reid J."/>
            <person name="Worley K."/>
            <person name="Petrosino J."/>
            <person name="Highlander S."/>
            <person name="Gibbs R."/>
        </authorList>
    </citation>
    <scope>NUCLEOTIDE SEQUENCE [LARGE SCALE GENOMIC DNA]</scope>
    <source>
        <strain evidence="13">DSM 16973</strain>
    </source>
</reference>
<feature type="transmembrane region" description="Helical" evidence="11">
    <location>
        <begin position="362"/>
        <end position="383"/>
    </location>
</feature>
<keyword evidence="6 11" id="KW-0375">Hydrogen ion transport</keyword>
<keyword evidence="13" id="KW-0378">Hydrolase</keyword>
<comment type="caution">
    <text evidence="13">The sequence shown here is derived from an EMBL/GenBank/DDBJ whole genome shotgun (WGS) entry which is preliminary data.</text>
</comment>
<keyword evidence="11" id="KW-1003">Cell membrane</keyword>
<dbReference type="eggNOG" id="COG0356">
    <property type="taxonomic scope" value="Bacteria"/>
</dbReference>
<evidence type="ECO:0000256" key="12">
    <source>
        <dbReference type="SAM" id="MobiDB-lite"/>
    </source>
</evidence>
<dbReference type="Gene3D" id="1.20.120.220">
    <property type="entry name" value="ATP synthase, F0 complex, subunit A"/>
    <property type="match status" value="1"/>
</dbReference>
<keyword evidence="7 11" id="KW-1133">Transmembrane helix</keyword>
<dbReference type="PANTHER" id="PTHR11410:SF0">
    <property type="entry name" value="ATP SYNTHASE SUBUNIT A"/>
    <property type="match status" value="1"/>
</dbReference>
<feature type="transmembrane region" description="Helical" evidence="11">
    <location>
        <begin position="333"/>
        <end position="355"/>
    </location>
</feature>
<dbReference type="Proteomes" id="UP000004394">
    <property type="component" value="Unassembled WGS sequence"/>
</dbReference>
<keyword evidence="8 11" id="KW-0406">Ion transport</keyword>
<dbReference type="HAMAP" id="MF_01393">
    <property type="entry name" value="ATP_synth_a_bact"/>
    <property type="match status" value="1"/>
</dbReference>
<accession>E0NRE3</accession>
<dbReference type="InterPro" id="IPR045083">
    <property type="entry name" value="ATP_synth_F0_asu_bact/mt"/>
</dbReference>
<proteinExistence type="inferred from homology"/>
<feature type="transmembrane region" description="Helical" evidence="11">
    <location>
        <begin position="268"/>
        <end position="290"/>
    </location>
</feature>
<dbReference type="GO" id="GO:0045259">
    <property type="term" value="C:proton-transporting ATP synthase complex"/>
    <property type="evidence" value="ECO:0007669"/>
    <property type="project" value="UniProtKB-KW"/>
</dbReference>
<dbReference type="PANTHER" id="PTHR11410">
    <property type="entry name" value="ATP SYNTHASE SUBUNIT A"/>
    <property type="match status" value="1"/>
</dbReference>
<feature type="region of interest" description="Disordered" evidence="12">
    <location>
        <begin position="1"/>
        <end position="23"/>
    </location>
</feature>
<dbReference type="CDD" id="cd00310">
    <property type="entry name" value="ATP-synt_Fo_a_6"/>
    <property type="match status" value="1"/>
</dbReference>
<keyword evidence="9 11" id="KW-0472">Membrane</keyword>
<dbReference type="PROSITE" id="PS51257">
    <property type="entry name" value="PROKAR_LIPOPROTEIN"/>
    <property type="match status" value="1"/>
</dbReference>
<gene>
    <name evidence="11 13" type="primary">atpB</name>
    <name evidence="13" type="ORF">HMPREF0658_0744</name>
</gene>
<evidence type="ECO:0000313" key="13">
    <source>
        <dbReference type="EMBL" id="EFM02239.1"/>
    </source>
</evidence>
<keyword evidence="10 11" id="KW-0066">ATP synthesis</keyword>
<evidence type="ECO:0000256" key="4">
    <source>
        <dbReference type="ARBA" id="ARBA00022547"/>
    </source>
</evidence>
<organism evidence="13 14">
    <name type="scientific">Hoylesella marshii DSM 16973 = JCM 13450</name>
    <dbReference type="NCBI Taxonomy" id="862515"/>
    <lineage>
        <taxon>Bacteria</taxon>
        <taxon>Pseudomonadati</taxon>
        <taxon>Bacteroidota</taxon>
        <taxon>Bacteroidia</taxon>
        <taxon>Bacteroidales</taxon>
        <taxon>Prevotellaceae</taxon>
        <taxon>Hoylesella</taxon>
    </lineage>
</organism>
<comment type="function">
    <text evidence="11">Key component of the proton channel; it plays a direct role in the translocation of protons across the membrane.</text>
</comment>
<evidence type="ECO:0000256" key="3">
    <source>
        <dbReference type="ARBA" id="ARBA00022448"/>
    </source>
</evidence>
<keyword evidence="5 11" id="KW-0812">Transmembrane</keyword>
<sequence>MRQKGHTDGKDNDSRRNRKAVSQIQPMVGSCPVTDSVAYDELLLWPCDDAVAAGTCGILTIDERGIRIGMDDNGKESSRTSVAFLYGGIGSAPVSVGIGSAGVLSDIQGMPRGDTLCRLVPILLYSPAGLRVYLLCPHRKAEEKPMKMKSIKYILSVILLLAIVLPMSATEEKSPVDVQEVLWGHIKDSYEWHVTDIGHTHITLHLPVIVKSSTGWHVFSSSKFAHEKDAQGNRPGPYGLYISGGKQYPNKICEQVNGTEVRPLDISMTKTVCTLFIDAVLLLLCILIPARWCRKHRVTDEAPKGFIGLMHMFVMYVYDDIIKPTLKEDADKFAPYLLTCFFFIFTANIMGLIPFPPGGGNLTGNIACTFFLGCCTFIVTNVFGTKEYWKEIFWPDVPLPLKAPLPIIPFIEFFGIFTKPFALIVRLFANMMAGHAIALTFVCIIFIMFGLGAIAGTSMTIVSVGMSIFMTLLEVLVCLIQALVFTMLSAIFISLARVKHEHKTPVVTES</sequence>
<dbReference type="HOGENOM" id="CLU_041018_0_0_10"/>
<dbReference type="AlphaFoldDB" id="E0NRE3"/>
<keyword evidence="4 11" id="KW-0138">CF(0)</keyword>
<evidence type="ECO:0000256" key="5">
    <source>
        <dbReference type="ARBA" id="ARBA00022692"/>
    </source>
</evidence>
<feature type="transmembrane region" description="Helical" evidence="11">
    <location>
        <begin position="150"/>
        <end position="169"/>
    </location>
</feature>
<dbReference type="PRINTS" id="PR00123">
    <property type="entry name" value="ATPASEA"/>
</dbReference>
<evidence type="ECO:0000256" key="9">
    <source>
        <dbReference type="ARBA" id="ARBA00023136"/>
    </source>
</evidence>
<dbReference type="SUPFAM" id="SSF81336">
    <property type="entry name" value="F1F0 ATP synthase subunit A"/>
    <property type="match status" value="1"/>
</dbReference>
<name>E0NRE3_9BACT</name>
<evidence type="ECO:0000256" key="10">
    <source>
        <dbReference type="ARBA" id="ARBA00023310"/>
    </source>
</evidence>
<keyword evidence="3 11" id="KW-0813">Transport</keyword>
<comment type="subcellular location">
    <subcellularLocation>
        <location evidence="11">Cell membrane</location>
        <topology evidence="11">Multi-pass membrane protein</topology>
    </subcellularLocation>
    <subcellularLocation>
        <location evidence="1">Membrane</location>
        <topology evidence="1">Multi-pass membrane protein</topology>
    </subcellularLocation>
</comment>
<feature type="transmembrane region" description="Helical" evidence="11">
    <location>
        <begin position="468"/>
        <end position="493"/>
    </location>
</feature>